<evidence type="ECO:0000256" key="1">
    <source>
        <dbReference type="SAM" id="Coils"/>
    </source>
</evidence>
<comment type="caution">
    <text evidence="2">The sequence shown here is derived from an EMBL/GenBank/DDBJ whole genome shotgun (WGS) entry which is preliminary data.</text>
</comment>
<evidence type="ECO:0008006" key="4">
    <source>
        <dbReference type="Google" id="ProtNLM"/>
    </source>
</evidence>
<gene>
    <name evidence="2" type="ORF">B0H15DRAFT_588561</name>
</gene>
<dbReference type="Proteomes" id="UP001222325">
    <property type="component" value="Unassembled WGS sequence"/>
</dbReference>
<feature type="coiled-coil region" evidence="1">
    <location>
        <begin position="32"/>
        <end position="59"/>
    </location>
</feature>
<dbReference type="AlphaFoldDB" id="A0AAD6UHE6"/>
<name>A0AAD6UHE6_9AGAR</name>
<sequence length="531" mass="60007">MGRLSRTEEQGRPAYRPVPNLCTMTSGLRRRLAQLDAAIVEQKQVLKALERDRADVQRQLHATSIFPLVSTLPVEITADIFCLCLPSIEELREDVEYERPISWSLGHRAPNVFLGVCQSWREIAIATPALWATFFLTVGYVSEDVLITPGALEEFIDAWLGRAALRPLSVIFRAIDSASLFTPERMRDVIRRHADRIKYMELELDQSSLCGLKLDSVAFPLLQCAVVEQQPSTTNTLDPWNPTEIYTNAPQIRHFILRGPTDFSLYALPWLRLTRYEGGIDSLDLFEFAPNLVDVKCSVEWEEPVPASIINHFCLQSLTLVDSQYEEDPLDILPHLNLPALQFLRLTDECQPDDPADALGEFLGRSSPPLRSLSARVEYENFYNWNRSCFSCVANTLENLELRAPDPLFQRGLFNSGLNSSGVCLPRLRNLHLIDTVGTNFTQLTDLLYTRSTTPRLAKLRSFRLVAPSSAVLLLQGDPPGTEIRYSAGDTPRINSAASRFGIDIYIGTAERAYFKHVHHAPRDPPYEFVY</sequence>
<proteinExistence type="predicted"/>
<evidence type="ECO:0000313" key="3">
    <source>
        <dbReference type="Proteomes" id="UP001222325"/>
    </source>
</evidence>
<reference evidence="2" key="1">
    <citation type="submission" date="2023-03" db="EMBL/GenBank/DDBJ databases">
        <title>Massive genome expansion in bonnet fungi (Mycena s.s.) driven by repeated elements and novel gene families across ecological guilds.</title>
        <authorList>
            <consortium name="Lawrence Berkeley National Laboratory"/>
            <person name="Harder C.B."/>
            <person name="Miyauchi S."/>
            <person name="Viragh M."/>
            <person name="Kuo A."/>
            <person name="Thoen E."/>
            <person name="Andreopoulos B."/>
            <person name="Lu D."/>
            <person name="Skrede I."/>
            <person name="Drula E."/>
            <person name="Henrissat B."/>
            <person name="Morin E."/>
            <person name="Kohler A."/>
            <person name="Barry K."/>
            <person name="LaButti K."/>
            <person name="Morin E."/>
            <person name="Salamov A."/>
            <person name="Lipzen A."/>
            <person name="Mereny Z."/>
            <person name="Hegedus B."/>
            <person name="Baldrian P."/>
            <person name="Stursova M."/>
            <person name="Weitz H."/>
            <person name="Taylor A."/>
            <person name="Grigoriev I.V."/>
            <person name="Nagy L.G."/>
            <person name="Martin F."/>
            <person name="Kauserud H."/>
        </authorList>
    </citation>
    <scope>NUCLEOTIDE SEQUENCE</scope>
    <source>
        <strain evidence="2">CBHHK173m</strain>
    </source>
</reference>
<protein>
    <recommendedName>
        <fullName evidence="4">F-box domain-containing protein</fullName>
    </recommendedName>
</protein>
<keyword evidence="3" id="KW-1185">Reference proteome</keyword>
<evidence type="ECO:0000313" key="2">
    <source>
        <dbReference type="EMBL" id="KAJ7098726.1"/>
    </source>
</evidence>
<organism evidence="2 3">
    <name type="scientific">Mycena belliarum</name>
    <dbReference type="NCBI Taxonomy" id="1033014"/>
    <lineage>
        <taxon>Eukaryota</taxon>
        <taxon>Fungi</taxon>
        <taxon>Dikarya</taxon>
        <taxon>Basidiomycota</taxon>
        <taxon>Agaricomycotina</taxon>
        <taxon>Agaricomycetes</taxon>
        <taxon>Agaricomycetidae</taxon>
        <taxon>Agaricales</taxon>
        <taxon>Marasmiineae</taxon>
        <taxon>Mycenaceae</taxon>
        <taxon>Mycena</taxon>
    </lineage>
</organism>
<accession>A0AAD6UHE6</accession>
<keyword evidence="1" id="KW-0175">Coiled coil</keyword>
<dbReference type="EMBL" id="JARJCN010000008">
    <property type="protein sequence ID" value="KAJ7098726.1"/>
    <property type="molecule type" value="Genomic_DNA"/>
</dbReference>